<dbReference type="InterPro" id="IPR050792">
    <property type="entry name" value="ADP-ribosylglycohydrolase"/>
</dbReference>
<keyword evidence="1" id="KW-0460">Magnesium</keyword>
<evidence type="ECO:0000256" key="1">
    <source>
        <dbReference type="PIRSR" id="PIRSR605502-1"/>
    </source>
</evidence>
<dbReference type="KEGG" id="hmo:HM1_2922"/>
<dbReference type="EMBL" id="CP000930">
    <property type="protein sequence ID" value="ABZ85431.1"/>
    <property type="molecule type" value="Genomic_DNA"/>
</dbReference>
<evidence type="ECO:0000313" key="3">
    <source>
        <dbReference type="Proteomes" id="UP000008550"/>
    </source>
</evidence>
<dbReference type="eggNOG" id="COG1397">
    <property type="taxonomic scope" value="Bacteria"/>
</dbReference>
<feature type="binding site" evidence="1">
    <location>
        <position position="231"/>
    </location>
    <ligand>
        <name>Mg(2+)</name>
        <dbReference type="ChEBI" id="CHEBI:18420"/>
        <label>1</label>
    </ligand>
</feature>
<organism evidence="2 3">
    <name type="scientific">Heliobacterium modesticaldum (strain ATCC 51547 / Ice1)</name>
    <dbReference type="NCBI Taxonomy" id="498761"/>
    <lineage>
        <taxon>Bacteria</taxon>
        <taxon>Bacillati</taxon>
        <taxon>Bacillota</taxon>
        <taxon>Clostridia</taxon>
        <taxon>Eubacteriales</taxon>
        <taxon>Heliobacteriaceae</taxon>
        <taxon>Heliomicrobium</taxon>
    </lineage>
</organism>
<protein>
    <submittedName>
        <fullName evidence="2">ADP-ribosyl glycohydrolase, putative</fullName>
    </submittedName>
</protein>
<sequence length="621" mass="70663">MLGAIIGDIVGSRFEFNNHRDKDFDLFAEGCFATDDSIMTLAVAKAIMETEKSIEPSISGYGSNGDYHQLLGKLTVKYMQEIGRKYPDCGYGGMFARWVFSDNPEPYLSFGNGAAMRISPAGFAARTESEAASLSETITSVTHNHEEGIKGAEAVSVAVYMARRGFLKSEIRDRISKDYYPLDFTIDEIRPTYKFNETCQETVPQAIDCFLESKSFEDAIRIAISLGGDSDTIAAITGAIAEAYYGVPNDIRDKALSYLDDELRAIYDEWEVFIGKDGSRFNLLTKYIGKLSPTVSTVSDYIHEPPYEVLFHEFYDEFMHFIETNYPQYCKDGVFYTSILRGKNFNEAEVAKGNVDALDALTVLAIIHRELISGCHWNYNEIDSFKEAKFVKWLKRLKDIDWQATPKKLSEVYFEIGGYGGYDIYHLLFTDKRAFLFTGKFLTEAQPQKRYSVRETEQLIAEWNNIHTEYWKSGYPQEGEMLICDGTQWSLFVRYEGSHGLMYGGDNTYPENWEALLALFGIEYDDEDDDYDDDEKPGRKIGEVIYCSVSFGEDGNTYYYQTEDESIKVGDRVIVPVGSNNAERIAIVEGIEYFEPAKVPFPIDKTKHIIGKRPDKEDRML</sequence>
<proteinExistence type="predicted"/>
<comment type="cofactor">
    <cofactor evidence="1">
        <name>Mg(2+)</name>
        <dbReference type="ChEBI" id="CHEBI:18420"/>
    </cofactor>
    <text evidence="1">Binds 2 magnesium ions per subunit.</text>
</comment>
<dbReference type="RefSeq" id="WP_012283911.1">
    <property type="nucleotide sequence ID" value="NC_010337.2"/>
</dbReference>
<dbReference type="OrthoDB" id="9798107at2"/>
<feature type="binding site" evidence="1">
    <location>
        <position position="35"/>
    </location>
    <ligand>
        <name>Mg(2+)</name>
        <dbReference type="ChEBI" id="CHEBI:18420"/>
        <label>1</label>
    </ligand>
</feature>
<evidence type="ECO:0000313" key="2">
    <source>
        <dbReference type="EMBL" id="ABZ85431.1"/>
    </source>
</evidence>
<dbReference type="Proteomes" id="UP000008550">
    <property type="component" value="Chromosome"/>
</dbReference>
<keyword evidence="3" id="KW-1185">Reference proteome</keyword>
<reference evidence="2 3" key="1">
    <citation type="journal article" date="2008" name="J. Bacteriol.">
        <title>The genome of Heliobacterium modesticaldum, a phototrophic representative of the Firmicutes containing the simplest photosynthetic apparatus.</title>
        <authorList>
            <person name="Sattley W.M."/>
            <person name="Madigan M.T."/>
            <person name="Swingley W.D."/>
            <person name="Cheung P.C."/>
            <person name="Clocksin K.M."/>
            <person name="Conrad A.L."/>
            <person name="Dejesa L.C."/>
            <person name="Honchak B.M."/>
            <person name="Jung D.O."/>
            <person name="Karbach L.E."/>
            <person name="Kurdoglu A."/>
            <person name="Lahiri S."/>
            <person name="Mastrian S.D."/>
            <person name="Page L.E."/>
            <person name="Taylor H.L."/>
            <person name="Wang Z.T."/>
            <person name="Raymond J."/>
            <person name="Chen M."/>
            <person name="Blankenship R.E."/>
            <person name="Touchman J.W."/>
        </authorList>
    </citation>
    <scope>NUCLEOTIDE SEQUENCE [LARGE SCALE GENOMIC DNA]</scope>
    <source>
        <strain evidence="3">ATCC 51547 / Ice1</strain>
    </source>
</reference>
<dbReference type="GO" id="GO:0046872">
    <property type="term" value="F:metal ion binding"/>
    <property type="evidence" value="ECO:0007669"/>
    <property type="project" value="UniProtKB-KW"/>
</dbReference>
<dbReference type="HOGENOM" id="CLU_439906_0_0_9"/>
<name>B0TCY0_HELMI</name>
<feature type="binding site" evidence="1">
    <location>
        <position position="34"/>
    </location>
    <ligand>
        <name>Mg(2+)</name>
        <dbReference type="ChEBI" id="CHEBI:18420"/>
        <label>1</label>
    </ligand>
</feature>
<dbReference type="STRING" id="498761.HM1_2922"/>
<feature type="binding site" evidence="1">
    <location>
        <position position="232"/>
    </location>
    <ligand>
        <name>Mg(2+)</name>
        <dbReference type="ChEBI" id="CHEBI:18420"/>
        <label>1</label>
    </ligand>
</feature>
<dbReference type="Pfam" id="PF03747">
    <property type="entry name" value="ADP_ribosyl_GH"/>
    <property type="match status" value="1"/>
</dbReference>
<dbReference type="SUPFAM" id="SSF101478">
    <property type="entry name" value="ADP-ribosylglycohydrolase"/>
    <property type="match status" value="1"/>
</dbReference>
<gene>
    <name evidence="2" type="ORF">HM1_2922</name>
</gene>
<keyword evidence="1" id="KW-0479">Metal-binding</keyword>
<dbReference type="AlphaFoldDB" id="B0TCY0"/>
<feature type="binding site" evidence="1">
    <location>
        <position position="229"/>
    </location>
    <ligand>
        <name>Mg(2+)</name>
        <dbReference type="ChEBI" id="CHEBI:18420"/>
        <label>1</label>
    </ligand>
</feature>
<accession>B0TCY0</accession>
<dbReference type="PANTHER" id="PTHR16222">
    <property type="entry name" value="ADP-RIBOSYLGLYCOHYDROLASE"/>
    <property type="match status" value="1"/>
</dbReference>
<dbReference type="PANTHER" id="PTHR16222:SF12">
    <property type="entry name" value="ADP-RIBOSYLGLYCOHYDROLASE-RELATED"/>
    <property type="match status" value="1"/>
</dbReference>
<dbReference type="InterPro" id="IPR005502">
    <property type="entry name" value="Ribosyl_crysJ1"/>
</dbReference>
<dbReference type="InterPro" id="IPR036705">
    <property type="entry name" value="Ribosyl_crysJ1_sf"/>
</dbReference>
<feature type="binding site" evidence="1">
    <location>
        <position position="36"/>
    </location>
    <ligand>
        <name>Mg(2+)</name>
        <dbReference type="ChEBI" id="CHEBI:18420"/>
        <label>1</label>
    </ligand>
</feature>
<dbReference type="Gene3D" id="1.10.4080.10">
    <property type="entry name" value="ADP-ribosylation/Crystallin J1"/>
    <property type="match status" value="1"/>
</dbReference>